<organism evidence="5 6">
    <name type="scientific">Tichowtungia aerotolerans</name>
    <dbReference type="NCBI Taxonomy" id="2697043"/>
    <lineage>
        <taxon>Bacteria</taxon>
        <taxon>Pseudomonadati</taxon>
        <taxon>Kiritimatiellota</taxon>
        <taxon>Tichowtungiia</taxon>
        <taxon>Tichowtungiales</taxon>
        <taxon>Tichowtungiaceae</taxon>
        <taxon>Tichowtungia</taxon>
    </lineage>
</organism>
<dbReference type="SUPFAM" id="SSF56349">
    <property type="entry name" value="DNA breaking-rejoining enzymes"/>
    <property type="match status" value="1"/>
</dbReference>
<dbReference type="InterPro" id="IPR013762">
    <property type="entry name" value="Integrase-like_cat_sf"/>
</dbReference>
<keyword evidence="3" id="KW-0233">DNA recombination</keyword>
<dbReference type="Gene3D" id="1.10.150.130">
    <property type="match status" value="1"/>
</dbReference>
<accession>A0A6P1MFM4</accession>
<dbReference type="AlphaFoldDB" id="A0A6P1MFM4"/>
<dbReference type="EMBL" id="CP047593">
    <property type="protein sequence ID" value="QHI69875.1"/>
    <property type="molecule type" value="Genomic_DNA"/>
</dbReference>
<dbReference type="PANTHER" id="PTHR30349">
    <property type="entry name" value="PHAGE INTEGRASE-RELATED"/>
    <property type="match status" value="1"/>
</dbReference>
<evidence type="ECO:0000313" key="6">
    <source>
        <dbReference type="Proteomes" id="UP000464954"/>
    </source>
</evidence>
<proteinExistence type="inferred from homology"/>
<dbReference type="PROSITE" id="PS51898">
    <property type="entry name" value="TYR_RECOMBINASE"/>
    <property type="match status" value="1"/>
</dbReference>
<dbReference type="PANTHER" id="PTHR30349:SF41">
    <property type="entry name" value="INTEGRASE_RECOMBINASE PROTEIN MJ0367-RELATED"/>
    <property type="match status" value="1"/>
</dbReference>
<comment type="similarity">
    <text evidence="1">Belongs to the 'phage' integrase family.</text>
</comment>
<dbReference type="InterPro" id="IPR011010">
    <property type="entry name" value="DNA_brk_join_enz"/>
</dbReference>
<evidence type="ECO:0000259" key="4">
    <source>
        <dbReference type="PROSITE" id="PS51898"/>
    </source>
</evidence>
<dbReference type="Proteomes" id="UP000464954">
    <property type="component" value="Chromosome"/>
</dbReference>
<evidence type="ECO:0000313" key="5">
    <source>
        <dbReference type="EMBL" id="QHI69875.1"/>
    </source>
</evidence>
<dbReference type="InterPro" id="IPR010998">
    <property type="entry name" value="Integrase_recombinase_N"/>
</dbReference>
<dbReference type="KEGG" id="taer:GT409_10560"/>
<dbReference type="RefSeq" id="WP_160629057.1">
    <property type="nucleotide sequence ID" value="NZ_CP047593.1"/>
</dbReference>
<dbReference type="Gene3D" id="1.10.443.10">
    <property type="entry name" value="Intergrase catalytic core"/>
    <property type="match status" value="1"/>
</dbReference>
<dbReference type="GO" id="GO:0006310">
    <property type="term" value="P:DNA recombination"/>
    <property type="evidence" value="ECO:0007669"/>
    <property type="project" value="UniProtKB-KW"/>
</dbReference>
<evidence type="ECO:0000256" key="1">
    <source>
        <dbReference type="ARBA" id="ARBA00008857"/>
    </source>
</evidence>
<gene>
    <name evidence="5" type="ORF">GT409_10560</name>
</gene>
<sequence>MGLQITRRKDGSIRSKWWYGDFIIDGKRHFTNLGVAIEGTIPASLKEVSDVPFERSRMKAQLKLDELKADARSTKSASHHLQELYEIKAGEDVRQVELKDIEQVWKNLPQRRKRSALWEKNQCGTLRKFREFIEKEYPAVRTLGQVTPRIAEHWLRHLEESGYAAATYNDKLHLLKGLFQKVGIHGGIISNPFAGCPTKIKTTVHHQPFTQKELNEILKHADKIMRPVFLVGMCTAMRQGDCCRLKWTDVDLQERFITVTTSKTGETAEIPLFPILREEIDKQPHKSEYVFPEVAALYEKKNFGMSWRVKQVLKAADIETLVDRSDGMQKASIKGFHSLRTTWITMALSAGVPMELVRRVTGHSTVDVVLKHYFRPGKEAFKTALETAMPKMLTGGQEAEVAVTKPPPEAMAGKEEELLKKIRGLLEYGEDLEKAAILRRLAEIEAQLAA</sequence>
<feature type="domain" description="Tyr recombinase" evidence="4">
    <location>
        <begin position="204"/>
        <end position="386"/>
    </location>
</feature>
<keyword evidence="2" id="KW-0238">DNA-binding</keyword>
<evidence type="ECO:0000256" key="3">
    <source>
        <dbReference type="ARBA" id="ARBA00023172"/>
    </source>
</evidence>
<reference evidence="5 6" key="1">
    <citation type="submission" date="2020-01" db="EMBL/GenBank/DDBJ databases">
        <title>Ponticoccus aerotolerans gen. nov., sp. nov., an anaerobic bacterium and proposal of Ponticoccusceae fam. nov., Ponticoccusles ord. nov. and Ponticoccuse classis nov. in the phylum Kiritimatiellaeota.</title>
        <authorList>
            <person name="Zhou L.Y."/>
            <person name="Du Z.J."/>
        </authorList>
    </citation>
    <scope>NUCLEOTIDE SEQUENCE [LARGE SCALE GENOMIC DNA]</scope>
    <source>
        <strain evidence="5 6">S-5007</strain>
    </source>
</reference>
<dbReference type="GO" id="GO:0003677">
    <property type="term" value="F:DNA binding"/>
    <property type="evidence" value="ECO:0007669"/>
    <property type="project" value="UniProtKB-KW"/>
</dbReference>
<keyword evidence="6" id="KW-1185">Reference proteome</keyword>
<name>A0A6P1MFM4_9BACT</name>
<dbReference type="Pfam" id="PF00589">
    <property type="entry name" value="Phage_integrase"/>
    <property type="match status" value="1"/>
</dbReference>
<dbReference type="InterPro" id="IPR050090">
    <property type="entry name" value="Tyrosine_recombinase_XerCD"/>
</dbReference>
<dbReference type="InterPro" id="IPR002104">
    <property type="entry name" value="Integrase_catalytic"/>
</dbReference>
<protein>
    <submittedName>
        <fullName evidence="5">Tyrosine-type recombinase/integrase</fullName>
    </submittedName>
</protein>
<dbReference type="GO" id="GO:0015074">
    <property type="term" value="P:DNA integration"/>
    <property type="evidence" value="ECO:0007669"/>
    <property type="project" value="InterPro"/>
</dbReference>
<evidence type="ECO:0000256" key="2">
    <source>
        <dbReference type="ARBA" id="ARBA00023125"/>
    </source>
</evidence>